<protein>
    <submittedName>
        <fullName evidence="7">Uncharacterized protein</fullName>
    </submittedName>
</protein>
<name>A0A9P0E9P8_NEZVI</name>
<dbReference type="PANTHER" id="PTHR12703:SF4">
    <property type="entry name" value="TRANSMEMBRANE PROTEIN 33"/>
    <property type="match status" value="1"/>
</dbReference>
<dbReference type="InterPro" id="IPR051645">
    <property type="entry name" value="PER33/POM33_regulator"/>
</dbReference>
<keyword evidence="3 6" id="KW-0812">Transmembrane</keyword>
<dbReference type="GO" id="GO:0061024">
    <property type="term" value="P:membrane organization"/>
    <property type="evidence" value="ECO:0007669"/>
    <property type="project" value="TreeGrafter"/>
</dbReference>
<sequence length="254" mass="29291">MSSTDKTGATQAPKGFEALKSHIVTHKIDVGLWCTRVLTILFTFAYFVPLFGNPVNAYYKALIANAATSALRLHQRLPRVISWRDFLVAMSKEDSFHYLIYSVIFLYVSPFTLVLLPVFLFALIHFASYSLTLLDTIGRNSWWGARLLISLVELQSRKILSLIALTEILLMPISFIFLFFHGGLLTPFLYYQFLTMRYKSQRNPYTKNMFHELRIILDDFSDQPNTPNFLKNFIKSFIVVVSRFAPPLEAPRDN</sequence>
<dbReference type="GO" id="GO:0071786">
    <property type="term" value="P:endoplasmic reticulum tubular network organization"/>
    <property type="evidence" value="ECO:0007669"/>
    <property type="project" value="TreeGrafter"/>
</dbReference>
<dbReference type="InterPro" id="IPR005344">
    <property type="entry name" value="TMEM33/Pom33"/>
</dbReference>
<dbReference type="EMBL" id="OV725078">
    <property type="protein sequence ID" value="CAH1392658.1"/>
    <property type="molecule type" value="Genomic_DNA"/>
</dbReference>
<organism evidence="7 8">
    <name type="scientific">Nezara viridula</name>
    <name type="common">Southern green stink bug</name>
    <name type="synonym">Cimex viridulus</name>
    <dbReference type="NCBI Taxonomy" id="85310"/>
    <lineage>
        <taxon>Eukaryota</taxon>
        <taxon>Metazoa</taxon>
        <taxon>Ecdysozoa</taxon>
        <taxon>Arthropoda</taxon>
        <taxon>Hexapoda</taxon>
        <taxon>Insecta</taxon>
        <taxon>Pterygota</taxon>
        <taxon>Neoptera</taxon>
        <taxon>Paraneoptera</taxon>
        <taxon>Hemiptera</taxon>
        <taxon>Heteroptera</taxon>
        <taxon>Panheteroptera</taxon>
        <taxon>Pentatomomorpha</taxon>
        <taxon>Pentatomoidea</taxon>
        <taxon>Pentatomidae</taxon>
        <taxon>Pentatominae</taxon>
        <taxon>Nezara</taxon>
    </lineage>
</organism>
<feature type="transmembrane region" description="Helical" evidence="6">
    <location>
        <begin position="30"/>
        <end position="51"/>
    </location>
</feature>
<dbReference type="Pfam" id="PF03661">
    <property type="entry name" value="TMEM33_Pom33"/>
    <property type="match status" value="1"/>
</dbReference>
<keyword evidence="4 6" id="KW-1133">Transmembrane helix</keyword>
<gene>
    <name evidence="7" type="ORF">NEZAVI_LOCUS3438</name>
</gene>
<dbReference type="OrthoDB" id="5581259at2759"/>
<evidence type="ECO:0000313" key="7">
    <source>
        <dbReference type="EMBL" id="CAH1392658.1"/>
    </source>
</evidence>
<evidence type="ECO:0000256" key="2">
    <source>
        <dbReference type="ARBA" id="ARBA00007322"/>
    </source>
</evidence>
<keyword evidence="5 6" id="KW-0472">Membrane</keyword>
<reference evidence="7" key="1">
    <citation type="submission" date="2022-01" db="EMBL/GenBank/DDBJ databases">
        <authorList>
            <person name="King R."/>
        </authorList>
    </citation>
    <scope>NUCLEOTIDE SEQUENCE</scope>
</reference>
<dbReference type="GO" id="GO:0005783">
    <property type="term" value="C:endoplasmic reticulum"/>
    <property type="evidence" value="ECO:0007669"/>
    <property type="project" value="TreeGrafter"/>
</dbReference>
<dbReference type="Proteomes" id="UP001152798">
    <property type="component" value="Chromosome 2"/>
</dbReference>
<evidence type="ECO:0000256" key="3">
    <source>
        <dbReference type="ARBA" id="ARBA00022692"/>
    </source>
</evidence>
<evidence type="ECO:0000256" key="4">
    <source>
        <dbReference type="ARBA" id="ARBA00022989"/>
    </source>
</evidence>
<feature type="transmembrane region" description="Helical" evidence="6">
    <location>
        <begin position="96"/>
        <end position="124"/>
    </location>
</feature>
<evidence type="ECO:0000256" key="1">
    <source>
        <dbReference type="ARBA" id="ARBA00004141"/>
    </source>
</evidence>
<comment type="similarity">
    <text evidence="2">Belongs to the PER33/POM33 family.</text>
</comment>
<feature type="transmembrane region" description="Helical" evidence="6">
    <location>
        <begin position="168"/>
        <end position="191"/>
    </location>
</feature>
<dbReference type="AlphaFoldDB" id="A0A9P0E9P8"/>
<accession>A0A9P0E9P8</accession>
<proteinExistence type="inferred from homology"/>
<evidence type="ECO:0000313" key="8">
    <source>
        <dbReference type="Proteomes" id="UP001152798"/>
    </source>
</evidence>
<comment type="subcellular location">
    <subcellularLocation>
        <location evidence="1">Membrane</location>
        <topology evidence="1">Multi-pass membrane protein</topology>
    </subcellularLocation>
</comment>
<keyword evidence="8" id="KW-1185">Reference proteome</keyword>
<evidence type="ECO:0000256" key="5">
    <source>
        <dbReference type="ARBA" id="ARBA00023136"/>
    </source>
</evidence>
<dbReference type="PANTHER" id="PTHR12703">
    <property type="entry name" value="TRANSMEMBRANE PROTEIN 33"/>
    <property type="match status" value="1"/>
</dbReference>
<evidence type="ECO:0000256" key="6">
    <source>
        <dbReference type="SAM" id="Phobius"/>
    </source>
</evidence>
<dbReference type="GO" id="GO:0016020">
    <property type="term" value="C:membrane"/>
    <property type="evidence" value="ECO:0007669"/>
    <property type="project" value="UniProtKB-SubCell"/>
</dbReference>